<proteinExistence type="predicted"/>
<dbReference type="PANTHER" id="PTHR24559">
    <property type="entry name" value="TRANSPOSON TY3-I GAG-POL POLYPROTEIN"/>
    <property type="match status" value="1"/>
</dbReference>
<dbReference type="InterPro" id="IPR000477">
    <property type="entry name" value="RT_dom"/>
</dbReference>
<comment type="caution">
    <text evidence="2">The sequence shown here is derived from an EMBL/GenBank/DDBJ whole genome shotgun (WGS) entry which is preliminary data.</text>
</comment>
<sequence>MQEVVKKEIVKLLDTDIIYSIVNSPWVSPIHCVPKKGGIIVVTDENDELVLTRTITGWRVCIDYHKLNEATAKDHFPLPFMGQMLERLTGNKYLCFLDGFSRYLQIPIDPIDQEKTTFTCPFGTYAYRRMPFGLCNAPATIQRCMLAILHDMIKESVEHCKDAHFVLNWEKCHFLVKEGIVLGHKVSSARLEVDKAKIDVISKLPPPTNIKGPGTSHIFAGLGCLKSFSFPELLNVIMIRCGMNIATTCFTVLCDMLRVSRREKLVLEAEELLLPLAGAEEGSLIVIPFKVSALNVDFAFKIDLIVFGPETGSAPVSFSSRGSGVLQTEDSSVESVKSSALDNLGLFPVIDSSQLFAEDFTNTRSFGPELEELKAFKMRSAILVCFCLRSLWKALEPRVKKLKRSRIAIVKVRWNSKRGPEFTWEREDQMKLKYPHLFSADK</sequence>
<protein>
    <submittedName>
        <fullName evidence="2">Reverse transcriptase domain-containing protein</fullName>
    </submittedName>
</protein>
<dbReference type="Gene3D" id="3.10.10.10">
    <property type="entry name" value="HIV Type 1 Reverse Transcriptase, subunit A, domain 1"/>
    <property type="match status" value="1"/>
</dbReference>
<dbReference type="InterPro" id="IPR043128">
    <property type="entry name" value="Rev_trsase/Diguanyl_cyclase"/>
</dbReference>
<keyword evidence="3" id="KW-1185">Reference proteome</keyword>
<dbReference type="Proteomes" id="UP001151760">
    <property type="component" value="Unassembled WGS sequence"/>
</dbReference>
<dbReference type="PANTHER" id="PTHR24559:SF444">
    <property type="entry name" value="REVERSE TRANSCRIPTASE DOMAIN-CONTAINING PROTEIN"/>
    <property type="match status" value="1"/>
</dbReference>
<name>A0ABQ5J7E3_9ASTR</name>
<gene>
    <name evidence="2" type="ORF">Tco_1124839</name>
</gene>
<evidence type="ECO:0000259" key="1">
    <source>
        <dbReference type="Pfam" id="PF00078"/>
    </source>
</evidence>
<dbReference type="InterPro" id="IPR043502">
    <property type="entry name" value="DNA/RNA_pol_sf"/>
</dbReference>
<dbReference type="Gene3D" id="3.30.70.270">
    <property type="match status" value="2"/>
</dbReference>
<accession>A0ABQ5J7E3</accession>
<dbReference type="EMBL" id="BQNB010021629">
    <property type="protein sequence ID" value="GJU08409.1"/>
    <property type="molecule type" value="Genomic_DNA"/>
</dbReference>
<dbReference type="CDD" id="cd01647">
    <property type="entry name" value="RT_LTR"/>
    <property type="match status" value="1"/>
</dbReference>
<feature type="domain" description="Reverse transcriptase" evidence="1">
    <location>
        <begin position="55"/>
        <end position="154"/>
    </location>
</feature>
<keyword evidence="2" id="KW-0695">RNA-directed DNA polymerase</keyword>
<reference evidence="2" key="1">
    <citation type="journal article" date="2022" name="Int. J. Mol. Sci.">
        <title>Draft Genome of Tanacetum Coccineum: Genomic Comparison of Closely Related Tanacetum-Family Plants.</title>
        <authorList>
            <person name="Yamashiro T."/>
            <person name="Shiraishi A."/>
            <person name="Nakayama K."/>
            <person name="Satake H."/>
        </authorList>
    </citation>
    <scope>NUCLEOTIDE SEQUENCE</scope>
</reference>
<keyword evidence="2" id="KW-0808">Transferase</keyword>
<keyword evidence="2" id="KW-0548">Nucleotidyltransferase</keyword>
<dbReference type="SUPFAM" id="SSF56672">
    <property type="entry name" value="DNA/RNA polymerases"/>
    <property type="match status" value="1"/>
</dbReference>
<evidence type="ECO:0000313" key="3">
    <source>
        <dbReference type="Proteomes" id="UP001151760"/>
    </source>
</evidence>
<dbReference type="Pfam" id="PF00078">
    <property type="entry name" value="RVT_1"/>
    <property type="match status" value="1"/>
</dbReference>
<dbReference type="InterPro" id="IPR053134">
    <property type="entry name" value="RNA-dir_DNA_polymerase"/>
</dbReference>
<dbReference type="GO" id="GO:0003964">
    <property type="term" value="F:RNA-directed DNA polymerase activity"/>
    <property type="evidence" value="ECO:0007669"/>
    <property type="project" value="UniProtKB-KW"/>
</dbReference>
<evidence type="ECO:0000313" key="2">
    <source>
        <dbReference type="EMBL" id="GJU08409.1"/>
    </source>
</evidence>
<reference evidence="2" key="2">
    <citation type="submission" date="2022-01" db="EMBL/GenBank/DDBJ databases">
        <authorList>
            <person name="Yamashiro T."/>
            <person name="Shiraishi A."/>
            <person name="Satake H."/>
            <person name="Nakayama K."/>
        </authorList>
    </citation>
    <scope>NUCLEOTIDE SEQUENCE</scope>
</reference>
<organism evidence="2 3">
    <name type="scientific">Tanacetum coccineum</name>
    <dbReference type="NCBI Taxonomy" id="301880"/>
    <lineage>
        <taxon>Eukaryota</taxon>
        <taxon>Viridiplantae</taxon>
        <taxon>Streptophyta</taxon>
        <taxon>Embryophyta</taxon>
        <taxon>Tracheophyta</taxon>
        <taxon>Spermatophyta</taxon>
        <taxon>Magnoliopsida</taxon>
        <taxon>eudicotyledons</taxon>
        <taxon>Gunneridae</taxon>
        <taxon>Pentapetalae</taxon>
        <taxon>asterids</taxon>
        <taxon>campanulids</taxon>
        <taxon>Asterales</taxon>
        <taxon>Asteraceae</taxon>
        <taxon>Asteroideae</taxon>
        <taxon>Anthemideae</taxon>
        <taxon>Anthemidinae</taxon>
        <taxon>Tanacetum</taxon>
    </lineage>
</organism>